<accession>A0A1B6CQT9</accession>
<dbReference type="AlphaFoldDB" id="A0A1B6CQT9"/>
<reference evidence="1" key="1">
    <citation type="submission" date="2015-12" db="EMBL/GenBank/DDBJ databases">
        <title>De novo transcriptome assembly of four potential Pierce s Disease insect vectors from Arizona vineyards.</title>
        <authorList>
            <person name="Tassone E.E."/>
        </authorList>
    </citation>
    <scope>NUCLEOTIDE SEQUENCE</scope>
</reference>
<dbReference type="EMBL" id="GEDC01021496">
    <property type="protein sequence ID" value="JAS15802.1"/>
    <property type="molecule type" value="Transcribed_RNA"/>
</dbReference>
<name>A0A1B6CQT9_9HEMI</name>
<dbReference type="Gene3D" id="3.40.50.300">
    <property type="entry name" value="P-loop containing nucleotide triphosphate hydrolases"/>
    <property type="match status" value="1"/>
</dbReference>
<dbReference type="InterPro" id="IPR027417">
    <property type="entry name" value="P-loop_NTPase"/>
</dbReference>
<protein>
    <submittedName>
        <fullName evidence="1">Uncharacterized protein</fullName>
    </submittedName>
</protein>
<sequence length="274" mass="32231">MFNVNMSFSGHLFPFRYLKAVVYIFQVLCLLFFQSHGQTEADLGPCYSLKSLMDLFNRPEYISLPAVHALMEAYNTNCEILVRKNPSPKAMLLIVVEGTKRRKRFIIANKLARAIKGHILINPPEGFERMRFSMNFSMELKRAYHSLCLYATANRARQYLAMNHVIISGYWFDQAAFVIVKKYYPNFPQPSSPLWKWPKDLLVPDLTFYIDDSEPPSFRRKNDNNIAEQMREVYKRWSYPKVVPILNTTNYNVILREMIAHIDMYQHRLAKEPL</sequence>
<organism evidence="1">
    <name type="scientific">Clastoptera arizonana</name>
    <name type="common">Arizona spittle bug</name>
    <dbReference type="NCBI Taxonomy" id="38151"/>
    <lineage>
        <taxon>Eukaryota</taxon>
        <taxon>Metazoa</taxon>
        <taxon>Ecdysozoa</taxon>
        <taxon>Arthropoda</taxon>
        <taxon>Hexapoda</taxon>
        <taxon>Insecta</taxon>
        <taxon>Pterygota</taxon>
        <taxon>Neoptera</taxon>
        <taxon>Paraneoptera</taxon>
        <taxon>Hemiptera</taxon>
        <taxon>Auchenorrhyncha</taxon>
        <taxon>Cercopoidea</taxon>
        <taxon>Clastopteridae</taxon>
        <taxon>Clastoptera</taxon>
    </lineage>
</organism>
<gene>
    <name evidence="1" type="ORF">g.45093</name>
</gene>
<evidence type="ECO:0000313" key="1">
    <source>
        <dbReference type="EMBL" id="JAS15802.1"/>
    </source>
</evidence>
<proteinExistence type="predicted"/>